<accession>A0A0D6NJQ3</accession>
<dbReference type="STRING" id="1231341.Abor_017_125"/>
<dbReference type="Proteomes" id="UP000032670">
    <property type="component" value="Unassembled WGS sequence"/>
</dbReference>
<evidence type="ECO:0000313" key="1">
    <source>
        <dbReference type="EMBL" id="GAN66269.1"/>
    </source>
</evidence>
<reference evidence="1 2" key="1">
    <citation type="submission" date="2012-11" db="EMBL/GenBank/DDBJ databases">
        <title>Whole genome sequence of Acetobacter orientalis 21F-2.</title>
        <authorList>
            <person name="Azuma Y."/>
            <person name="Higashiura N."/>
            <person name="Hirakawa H."/>
            <person name="Matsushita K."/>
        </authorList>
    </citation>
    <scope>NUCLEOTIDE SEQUENCE [LARGE SCALE GENOMIC DNA]</scope>
    <source>
        <strain evidence="1 2">21F-2</strain>
    </source>
</reference>
<protein>
    <submittedName>
        <fullName evidence="1">Uncharacterized protein</fullName>
    </submittedName>
</protein>
<gene>
    <name evidence="1" type="ORF">Abor_017_125</name>
</gene>
<proteinExistence type="predicted"/>
<dbReference type="AlphaFoldDB" id="A0A0D6NJQ3"/>
<accession>A0A6N3T126</accession>
<dbReference type="EMBL" id="BAMX01000017">
    <property type="protein sequence ID" value="GAN66269.1"/>
    <property type="molecule type" value="Genomic_DNA"/>
</dbReference>
<comment type="caution">
    <text evidence="1">The sequence shown here is derived from an EMBL/GenBank/DDBJ whole genome shotgun (WGS) entry which is preliminary data.</text>
</comment>
<keyword evidence="2" id="KW-1185">Reference proteome</keyword>
<evidence type="ECO:0000313" key="2">
    <source>
        <dbReference type="Proteomes" id="UP000032670"/>
    </source>
</evidence>
<name>A0A0D6NJQ3_9PROT</name>
<sequence>MHFSSLTSRLILIVNEAKYLQLYEVFVDIWCIRDKFLIAGNKAEYKQAS</sequence>
<organism evidence="1 2">
    <name type="scientific">Acetobacter orientalis</name>
    <dbReference type="NCBI Taxonomy" id="146474"/>
    <lineage>
        <taxon>Bacteria</taxon>
        <taxon>Pseudomonadati</taxon>
        <taxon>Pseudomonadota</taxon>
        <taxon>Alphaproteobacteria</taxon>
        <taxon>Acetobacterales</taxon>
        <taxon>Acetobacteraceae</taxon>
        <taxon>Acetobacter</taxon>
    </lineage>
</organism>